<keyword evidence="2" id="KW-0720">Serine protease</keyword>
<dbReference type="CDD" id="cd00190">
    <property type="entry name" value="Tryp_SPc"/>
    <property type="match status" value="1"/>
</dbReference>
<keyword evidence="2" id="KW-0645">Protease</keyword>
<evidence type="ECO:0000256" key="3">
    <source>
        <dbReference type="SAM" id="SignalP"/>
    </source>
</evidence>
<dbReference type="SMART" id="SM00020">
    <property type="entry name" value="Tryp_SPc"/>
    <property type="match status" value="1"/>
</dbReference>
<dbReference type="InterPro" id="IPR018114">
    <property type="entry name" value="TRYPSIN_HIS"/>
</dbReference>
<evidence type="ECO:0000313" key="6">
    <source>
        <dbReference type="Proteomes" id="UP000185596"/>
    </source>
</evidence>
<dbReference type="PROSITE" id="PS50240">
    <property type="entry name" value="TRYPSIN_DOM"/>
    <property type="match status" value="1"/>
</dbReference>
<dbReference type="PROSITE" id="PS00134">
    <property type="entry name" value="TRYPSIN_HIS"/>
    <property type="match status" value="1"/>
</dbReference>
<dbReference type="STRING" id="1912961.BU204_25015"/>
<feature type="chain" id="PRO_5010166950" description="Peptidase S1 domain-containing protein" evidence="3">
    <location>
        <begin position="32"/>
        <end position="289"/>
    </location>
</feature>
<dbReference type="PRINTS" id="PR00722">
    <property type="entry name" value="CHYMOTRYPSIN"/>
</dbReference>
<accession>A0A1Q8CKH2</accession>
<dbReference type="EMBL" id="MSIE01000048">
    <property type="protein sequence ID" value="OLF14868.1"/>
    <property type="molecule type" value="Genomic_DNA"/>
</dbReference>
<dbReference type="Proteomes" id="UP000185596">
    <property type="component" value="Unassembled WGS sequence"/>
</dbReference>
<dbReference type="FunFam" id="2.40.10.10:FF:000002">
    <property type="entry name" value="Transmembrane protease serine"/>
    <property type="match status" value="1"/>
</dbReference>
<keyword evidence="3" id="KW-0732">Signal</keyword>
<sequence length="289" mass="30012">MGVDELLVRRLVAGAVALVAGLALTTGMASAAPPPVVGGTDVPDGKYPFMVTLQYEPSGPTAYDRHFCGGTLIGPFAVLTAAHCVDGFPTEQLEDLSVIVGRTVLTNEGQGRIRNVSEIFVHPDYEPSAGAFVPDVAVLLLDEPVTDIAPVQLVTPGTDALERPGRQVTGIGWGNVVQQDPFPGGGVFVGPDRLQEVRVPIVSDDECQVSYEGAVVPEFEICAGRTGKDTCQGDSGGPLFAAVPNSTRVVQIGVTSWGVGCGAPGFPGVYSQLSHEDVGAFIAGPWFPA</sequence>
<organism evidence="5 6">
    <name type="scientific">Actinophytocola xanthii</name>
    <dbReference type="NCBI Taxonomy" id="1912961"/>
    <lineage>
        <taxon>Bacteria</taxon>
        <taxon>Bacillati</taxon>
        <taxon>Actinomycetota</taxon>
        <taxon>Actinomycetes</taxon>
        <taxon>Pseudonocardiales</taxon>
        <taxon>Pseudonocardiaceae</taxon>
    </lineage>
</organism>
<keyword evidence="6" id="KW-1185">Reference proteome</keyword>
<feature type="domain" description="Peptidase S1" evidence="4">
    <location>
        <begin position="36"/>
        <end position="289"/>
    </location>
</feature>
<evidence type="ECO:0000313" key="5">
    <source>
        <dbReference type="EMBL" id="OLF14868.1"/>
    </source>
</evidence>
<dbReference type="Gene3D" id="2.40.10.10">
    <property type="entry name" value="Trypsin-like serine proteases"/>
    <property type="match status" value="1"/>
</dbReference>
<dbReference type="FunFam" id="2.40.10.10:FF:000068">
    <property type="entry name" value="transmembrane protease serine 2"/>
    <property type="match status" value="1"/>
</dbReference>
<dbReference type="InterPro" id="IPR001314">
    <property type="entry name" value="Peptidase_S1A"/>
</dbReference>
<keyword evidence="2" id="KW-0378">Hydrolase</keyword>
<dbReference type="GO" id="GO:0004252">
    <property type="term" value="F:serine-type endopeptidase activity"/>
    <property type="evidence" value="ECO:0007669"/>
    <property type="project" value="InterPro"/>
</dbReference>
<gene>
    <name evidence="5" type="ORF">BU204_25015</name>
</gene>
<dbReference type="GO" id="GO:0006508">
    <property type="term" value="P:proteolysis"/>
    <property type="evidence" value="ECO:0007669"/>
    <property type="project" value="UniProtKB-KW"/>
</dbReference>
<feature type="signal peptide" evidence="3">
    <location>
        <begin position="1"/>
        <end position="31"/>
    </location>
</feature>
<dbReference type="SUPFAM" id="SSF50494">
    <property type="entry name" value="Trypsin-like serine proteases"/>
    <property type="match status" value="1"/>
</dbReference>
<reference evidence="5 6" key="1">
    <citation type="submission" date="2016-12" db="EMBL/GenBank/DDBJ databases">
        <title>The draft genome sequence of Actinophytocola sp. 11-183.</title>
        <authorList>
            <person name="Wang W."/>
            <person name="Yuan L."/>
        </authorList>
    </citation>
    <scope>NUCLEOTIDE SEQUENCE [LARGE SCALE GENOMIC DNA]</scope>
    <source>
        <strain evidence="5 6">11-183</strain>
    </source>
</reference>
<evidence type="ECO:0000256" key="2">
    <source>
        <dbReference type="RuleBase" id="RU363034"/>
    </source>
</evidence>
<dbReference type="AlphaFoldDB" id="A0A1Q8CKH2"/>
<protein>
    <recommendedName>
        <fullName evidence="4">Peptidase S1 domain-containing protein</fullName>
    </recommendedName>
</protein>
<dbReference type="InterPro" id="IPR033116">
    <property type="entry name" value="TRYPSIN_SER"/>
</dbReference>
<dbReference type="Pfam" id="PF00089">
    <property type="entry name" value="Trypsin"/>
    <property type="match status" value="1"/>
</dbReference>
<proteinExistence type="predicted"/>
<dbReference type="PANTHER" id="PTHR24252:SF7">
    <property type="entry name" value="HYALIN"/>
    <property type="match status" value="1"/>
</dbReference>
<dbReference type="InterPro" id="IPR001254">
    <property type="entry name" value="Trypsin_dom"/>
</dbReference>
<evidence type="ECO:0000259" key="4">
    <source>
        <dbReference type="PROSITE" id="PS50240"/>
    </source>
</evidence>
<comment type="caution">
    <text evidence="5">The sequence shown here is derived from an EMBL/GenBank/DDBJ whole genome shotgun (WGS) entry which is preliminary data.</text>
</comment>
<keyword evidence="1" id="KW-1015">Disulfide bond</keyword>
<evidence type="ECO:0000256" key="1">
    <source>
        <dbReference type="ARBA" id="ARBA00023157"/>
    </source>
</evidence>
<name>A0A1Q8CKH2_9PSEU</name>
<dbReference type="InterPro" id="IPR009003">
    <property type="entry name" value="Peptidase_S1_PA"/>
</dbReference>
<dbReference type="InterPro" id="IPR043504">
    <property type="entry name" value="Peptidase_S1_PA_chymotrypsin"/>
</dbReference>
<dbReference type="PANTHER" id="PTHR24252">
    <property type="entry name" value="ACROSIN-RELATED"/>
    <property type="match status" value="1"/>
</dbReference>
<dbReference type="PROSITE" id="PS00135">
    <property type="entry name" value="TRYPSIN_SER"/>
    <property type="match status" value="1"/>
</dbReference>